<accession>A0A7S1NJB2</accession>
<dbReference type="AlphaFoldDB" id="A0A7S1NJB2"/>
<sequence>MLPYNRRWHGQALGLRGPGGAIIFDMDMKLTAHNGAEWIPCHGCILGRMDHPIARRPNGHRVARIRNYCMKNKAPDPPHLTKNLEAAGKITKGWELLAMQLRQTSSPGLCLVCATVHTKRLSCVTRELPAMLSSPTHTAVTNPAGCCQSWA</sequence>
<organism evidence="1">
    <name type="scientific">Eutreptiella gymnastica</name>
    <dbReference type="NCBI Taxonomy" id="73025"/>
    <lineage>
        <taxon>Eukaryota</taxon>
        <taxon>Discoba</taxon>
        <taxon>Euglenozoa</taxon>
        <taxon>Euglenida</taxon>
        <taxon>Spirocuta</taxon>
        <taxon>Euglenophyceae</taxon>
        <taxon>Eutreptiales</taxon>
        <taxon>Eutreptiaceae</taxon>
        <taxon>Eutreptiella</taxon>
    </lineage>
</organism>
<dbReference type="EMBL" id="HBGA01092376">
    <property type="protein sequence ID" value="CAD9023446.1"/>
    <property type="molecule type" value="Transcribed_RNA"/>
</dbReference>
<protein>
    <submittedName>
        <fullName evidence="1">Uncharacterized protein</fullName>
    </submittedName>
</protein>
<name>A0A7S1NJB2_9EUGL</name>
<reference evidence="1" key="1">
    <citation type="submission" date="2021-01" db="EMBL/GenBank/DDBJ databases">
        <authorList>
            <person name="Corre E."/>
            <person name="Pelletier E."/>
            <person name="Niang G."/>
            <person name="Scheremetjew M."/>
            <person name="Finn R."/>
            <person name="Kale V."/>
            <person name="Holt S."/>
            <person name="Cochrane G."/>
            <person name="Meng A."/>
            <person name="Brown T."/>
            <person name="Cohen L."/>
        </authorList>
    </citation>
    <scope>NUCLEOTIDE SEQUENCE</scope>
    <source>
        <strain evidence="1">NIES-381</strain>
    </source>
</reference>
<proteinExistence type="predicted"/>
<gene>
    <name evidence="1" type="ORF">EGYM00392_LOCUS34571</name>
</gene>
<evidence type="ECO:0000313" key="1">
    <source>
        <dbReference type="EMBL" id="CAD9023446.1"/>
    </source>
</evidence>